<protein>
    <submittedName>
        <fullName evidence="7">SLC36A</fullName>
    </submittedName>
</protein>
<feature type="transmembrane region" description="Helical" evidence="5">
    <location>
        <begin position="690"/>
        <end position="713"/>
    </location>
</feature>
<dbReference type="Gene3D" id="3.80.10.10">
    <property type="entry name" value="Ribonuclease Inhibitor"/>
    <property type="match status" value="1"/>
</dbReference>
<reference evidence="7" key="1">
    <citation type="submission" date="2021-01" db="EMBL/GenBank/DDBJ databases">
        <authorList>
            <person name="Li R."/>
            <person name="Bekaert M."/>
        </authorList>
    </citation>
    <scope>NUCLEOTIDE SEQUENCE</scope>
    <source>
        <strain evidence="7">Farmed</strain>
    </source>
</reference>
<keyword evidence="4 5" id="KW-0472">Membrane</keyword>
<dbReference type="OrthoDB" id="1684102at2759"/>
<feature type="transmembrane region" description="Helical" evidence="5">
    <location>
        <begin position="733"/>
        <end position="753"/>
    </location>
</feature>
<dbReference type="InterPro" id="IPR013057">
    <property type="entry name" value="AA_transpt_TM"/>
</dbReference>
<feature type="domain" description="Amino acid transporter transmembrane" evidence="6">
    <location>
        <begin position="420"/>
        <end position="818"/>
    </location>
</feature>
<dbReference type="EMBL" id="CAHIKZ030001952">
    <property type="protein sequence ID" value="CAE1277976.1"/>
    <property type="molecule type" value="Genomic_DNA"/>
</dbReference>
<comment type="subcellular location">
    <subcellularLocation>
        <location evidence="1">Membrane</location>
        <topology evidence="1">Multi-pass membrane protein</topology>
    </subcellularLocation>
</comment>
<feature type="transmembrane region" description="Helical" evidence="5">
    <location>
        <begin position="617"/>
        <end position="635"/>
    </location>
</feature>
<dbReference type="AlphaFoldDB" id="A0A812CW66"/>
<feature type="transmembrane region" description="Helical" evidence="5">
    <location>
        <begin position="647"/>
        <end position="670"/>
    </location>
</feature>
<proteinExistence type="predicted"/>
<sequence>MLQMQKFLPNGDSIAFAHRSLCHQPSQHGWHNQQCHWQAQVQEAFEEEATPLDKSKCHLEVYDEDCQSSLLATEEMDMPRQFETVIDIEPCEMVVESKEPMMMLSNKHIEKQDPEVSKTDVVVEDDVIKDTCKVFEVVQAKPNVIMTQASDICQASVSSVELVTQVAEETATKFIQNADHLTQLPTQVILSNNQIKQLPSQVTLSNAQLPQVPTQMALSHAQLLQLPAQVTLSNAQLLQLPAQMALPSTQMNLSNVQLAQLPTQVALSNTQLTQIPTRVTLANAHLTALPTHVALSNPQLSTHLTLSNTHLAQLPTQVTLSNTQLTQLPTQVTLSNAHLTQIPTQVILSNAHLTQLSTEMPVPRSVVTKLKNSVHMKTMSQENLCPEQIENNNDDDDNLNTETIPASINVRSRELMDNATSNMSSLMNFLKGNIGTGILAMPYAFAQAGLWLGLVGILILGAIATHCMHMLVNCSHKLCERTSSVALDYPDVVECCLRTGPQRLRSTATIFRKVIYVFITFTQFGFCCVYIVFVAQNIKQPIDYFHTKIDIKVYIAITAALLIPYCFISNLKTLSIFSLLANLLTVCGLVITFQYIVQKLPPIDSVAAFKPLSNLPSFFGTAIYSFEGISLVLPIENKMRTPQDFGGWTGILTLGMVIVVCLYTSIGFYGYLQFGCHVAGSITLNLPSQWLYIMVKLLLAIAIFISFGIQFYVPLNLLKPVIGRIESTKIQKIVNFFIRIGLILFLCILALFVPYLELLITLIGAFASSGLALIFPPLIEIVTYSAEGEKLSWIVFMKDIFIILIGVLGFVTGTYTSIADIIHKVQL</sequence>
<dbReference type="Proteomes" id="UP000597762">
    <property type="component" value="Unassembled WGS sequence"/>
</dbReference>
<keyword evidence="3 5" id="KW-1133">Transmembrane helix</keyword>
<dbReference type="InterPro" id="IPR032675">
    <property type="entry name" value="LRR_dom_sf"/>
</dbReference>
<evidence type="ECO:0000313" key="8">
    <source>
        <dbReference type="Proteomes" id="UP000597762"/>
    </source>
</evidence>
<feature type="transmembrane region" description="Helical" evidence="5">
    <location>
        <begin position="451"/>
        <end position="472"/>
    </location>
</feature>
<evidence type="ECO:0000313" key="7">
    <source>
        <dbReference type="EMBL" id="CAE1277976.1"/>
    </source>
</evidence>
<accession>A0A812CW66</accession>
<feature type="transmembrane region" description="Helical" evidence="5">
    <location>
        <begin position="514"/>
        <end position="533"/>
    </location>
</feature>
<keyword evidence="8" id="KW-1185">Reference proteome</keyword>
<evidence type="ECO:0000256" key="4">
    <source>
        <dbReference type="ARBA" id="ARBA00023136"/>
    </source>
</evidence>
<evidence type="ECO:0000256" key="3">
    <source>
        <dbReference type="ARBA" id="ARBA00022989"/>
    </source>
</evidence>
<dbReference type="Pfam" id="PF01490">
    <property type="entry name" value="Aa_trans"/>
    <property type="match status" value="1"/>
</dbReference>
<gene>
    <name evidence="7" type="ORF">SPHA_40962</name>
</gene>
<feature type="transmembrane region" description="Helical" evidence="5">
    <location>
        <begin position="553"/>
        <end position="571"/>
    </location>
</feature>
<feature type="transmembrane region" description="Helical" evidence="5">
    <location>
        <begin position="800"/>
        <end position="822"/>
    </location>
</feature>
<dbReference type="GO" id="GO:0005774">
    <property type="term" value="C:vacuolar membrane"/>
    <property type="evidence" value="ECO:0007669"/>
    <property type="project" value="TreeGrafter"/>
</dbReference>
<evidence type="ECO:0000256" key="5">
    <source>
        <dbReference type="SAM" id="Phobius"/>
    </source>
</evidence>
<evidence type="ECO:0000256" key="2">
    <source>
        <dbReference type="ARBA" id="ARBA00022692"/>
    </source>
</evidence>
<feature type="transmembrane region" description="Helical" evidence="5">
    <location>
        <begin position="576"/>
        <end position="597"/>
    </location>
</feature>
<comment type="caution">
    <text evidence="7">The sequence shown here is derived from an EMBL/GenBank/DDBJ whole genome shotgun (WGS) entry which is preliminary data.</text>
</comment>
<dbReference type="GO" id="GO:0015179">
    <property type="term" value="F:L-amino acid transmembrane transporter activity"/>
    <property type="evidence" value="ECO:0007669"/>
    <property type="project" value="TreeGrafter"/>
</dbReference>
<evidence type="ECO:0000256" key="1">
    <source>
        <dbReference type="ARBA" id="ARBA00004141"/>
    </source>
</evidence>
<name>A0A812CW66_ACAPH</name>
<feature type="transmembrane region" description="Helical" evidence="5">
    <location>
        <begin position="759"/>
        <end position="779"/>
    </location>
</feature>
<dbReference type="PANTHER" id="PTHR22950:SF349">
    <property type="entry name" value="AMINO ACID TRANSPORTER TRANSMEMBRANE DOMAIN-CONTAINING PROTEIN"/>
    <property type="match status" value="1"/>
</dbReference>
<organism evidence="7 8">
    <name type="scientific">Acanthosepion pharaonis</name>
    <name type="common">Pharaoh cuttlefish</name>
    <name type="synonym">Sepia pharaonis</name>
    <dbReference type="NCBI Taxonomy" id="158019"/>
    <lineage>
        <taxon>Eukaryota</taxon>
        <taxon>Metazoa</taxon>
        <taxon>Spiralia</taxon>
        <taxon>Lophotrochozoa</taxon>
        <taxon>Mollusca</taxon>
        <taxon>Cephalopoda</taxon>
        <taxon>Coleoidea</taxon>
        <taxon>Decapodiformes</taxon>
        <taxon>Sepiida</taxon>
        <taxon>Sepiina</taxon>
        <taxon>Sepiidae</taxon>
        <taxon>Acanthosepion</taxon>
    </lineage>
</organism>
<dbReference type="PANTHER" id="PTHR22950">
    <property type="entry name" value="AMINO ACID TRANSPORTER"/>
    <property type="match status" value="1"/>
</dbReference>
<evidence type="ECO:0000259" key="6">
    <source>
        <dbReference type="Pfam" id="PF01490"/>
    </source>
</evidence>
<keyword evidence="2 5" id="KW-0812">Transmembrane</keyword>